<dbReference type="Pfam" id="PF05164">
    <property type="entry name" value="ZapA"/>
    <property type="match status" value="1"/>
</dbReference>
<gene>
    <name evidence="12" type="ORF">OE749_01935</name>
</gene>
<dbReference type="InterPro" id="IPR042233">
    <property type="entry name" value="Cell_div_ZapA_N"/>
</dbReference>
<evidence type="ECO:0000256" key="1">
    <source>
        <dbReference type="ARBA" id="ARBA00004496"/>
    </source>
</evidence>
<organism evidence="12 13">
    <name type="scientific">Fluctibacter corallii</name>
    <dbReference type="NCBI Taxonomy" id="2984329"/>
    <lineage>
        <taxon>Bacteria</taxon>
        <taxon>Pseudomonadati</taxon>
        <taxon>Pseudomonadota</taxon>
        <taxon>Gammaproteobacteria</taxon>
        <taxon>Alteromonadales</taxon>
        <taxon>Alteromonadaceae</taxon>
        <taxon>Fluctibacter</taxon>
    </lineage>
</organism>
<evidence type="ECO:0000256" key="2">
    <source>
        <dbReference type="ARBA" id="ARBA00010074"/>
    </source>
</evidence>
<dbReference type="Proteomes" id="UP001652504">
    <property type="component" value="Unassembled WGS sequence"/>
</dbReference>
<name>A0ABT3A4D1_9ALTE</name>
<dbReference type="PANTHER" id="PTHR34981">
    <property type="entry name" value="CELL DIVISION PROTEIN ZAPA"/>
    <property type="match status" value="1"/>
</dbReference>
<protein>
    <recommendedName>
        <fullName evidence="3">Cell division protein ZapA</fullName>
    </recommendedName>
    <alternativeName>
        <fullName evidence="11">Z ring-associated protein ZapA</fullName>
    </alternativeName>
</protein>
<dbReference type="PANTHER" id="PTHR34981:SF1">
    <property type="entry name" value="CELL DIVISION PROTEIN ZAPA"/>
    <property type="match status" value="1"/>
</dbReference>
<keyword evidence="7" id="KW-0717">Septation</keyword>
<dbReference type="GO" id="GO:0051301">
    <property type="term" value="P:cell division"/>
    <property type="evidence" value="ECO:0007669"/>
    <property type="project" value="UniProtKB-KW"/>
</dbReference>
<keyword evidence="8" id="KW-0131">Cell cycle</keyword>
<dbReference type="Gene3D" id="3.30.160.880">
    <property type="entry name" value="Cell division protein ZapA protomer, N-terminal domain"/>
    <property type="match status" value="1"/>
</dbReference>
<proteinExistence type="inferred from homology"/>
<evidence type="ECO:0000313" key="13">
    <source>
        <dbReference type="Proteomes" id="UP001652504"/>
    </source>
</evidence>
<reference evidence="12 13" key="1">
    <citation type="submission" date="2022-10" db="EMBL/GenBank/DDBJ databases">
        <title>Aestuariibacter sp. AA17 isolated from Montipora capitata coral fragment.</title>
        <authorList>
            <person name="Emsley S.A."/>
            <person name="Pfannmuller K.M."/>
            <person name="Loughran R.M."/>
            <person name="Shlafstein M."/>
            <person name="Papke E."/>
            <person name="Saw J.H."/>
            <person name="Ushijima B."/>
            <person name="Videau P."/>
        </authorList>
    </citation>
    <scope>NUCLEOTIDE SEQUENCE [LARGE SCALE GENOMIC DNA]</scope>
    <source>
        <strain evidence="12 13">AA17</strain>
    </source>
</reference>
<dbReference type="InterPro" id="IPR036192">
    <property type="entry name" value="Cell_div_ZapA-like_sf"/>
</dbReference>
<accession>A0ABT3A4D1</accession>
<comment type="subunit">
    <text evidence="10">Homodimer. Interacts with FtsZ.</text>
</comment>
<keyword evidence="5 12" id="KW-0132">Cell division</keyword>
<evidence type="ECO:0000256" key="8">
    <source>
        <dbReference type="ARBA" id="ARBA00023306"/>
    </source>
</evidence>
<evidence type="ECO:0000256" key="5">
    <source>
        <dbReference type="ARBA" id="ARBA00022618"/>
    </source>
</evidence>
<keyword evidence="4" id="KW-0963">Cytoplasm</keyword>
<comment type="subcellular location">
    <subcellularLocation>
        <location evidence="1">Cytoplasm</location>
    </subcellularLocation>
</comment>
<keyword evidence="13" id="KW-1185">Reference proteome</keyword>
<dbReference type="InterPro" id="IPR007838">
    <property type="entry name" value="Cell_div_ZapA-like"/>
</dbReference>
<sequence>MASTLVSITLLGKRYKVRCPEGKEQELNAVAQRLSERLEETKRSSGLTAREDIIMMTALNMCHAEHQSKD</sequence>
<evidence type="ECO:0000256" key="7">
    <source>
        <dbReference type="ARBA" id="ARBA00023210"/>
    </source>
</evidence>
<evidence type="ECO:0000256" key="11">
    <source>
        <dbReference type="ARBA" id="ARBA00033158"/>
    </source>
</evidence>
<evidence type="ECO:0000256" key="10">
    <source>
        <dbReference type="ARBA" id="ARBA00026068"/>
    </source>
</evidence>
<dbReference type="EMBL" id="JAOWKX010000001">
    <property type="protein sequence ID" value="MCV2883457.1"/>
    <property type="molecule type" value="Genomic_DNA"/>
</dbReference>
<comment type="function">
    <text evidence="9">Activator of cell division through the inhibition of FtsZ GTPase activity, therefore promoting FtsZ assembly into bundles of protofilaments necessary for the formation of the division Z ring. It is recruited early at mid-cell but it is not essential for cell division.</text>
</comment>
<evidence type="ECO:0000256" key="4">
    <source>
        <dbReference type="ARBA" id="ARBA00022490"/>
    </source>
</evidence>
<evidence type="ECO:0000256" key="6">
    <source>
        <dbReference type="ARBA" id="ARBA00023054"/>
    </source>
</evidence>
<evidence type="ECO:0000256" key="9">
    <source>
        <dbReference type="ARBA" id="ARBA00024910"/>
    </source>
</evidence>
<comment type="similarity">
    <text evidence="2">Belongs to the ZapA family. Type 1 subfamily.</text>
</comment>
<dbReference type="RefSeq" id="WP_263710655.1">
    <property type="nucleotide sequence ID" value="NZ_JAOWKX010000001.1"/>
</dbReference>
<dbReference type="SUPFAM" id="SSF102829">
    <property type="entry name" value="Cell division protein ZapA-like"/>
    <property type="match status" value="1"/>
</dbReference>
<evidence type="ECO:0000256" key="3">
    <source>
        <dbReference type="ARBA" id="ARBA00015195"/>
    </source>
</evidence>
<comment type="caution">
    <text evidence="12">The sequence shown here is derived from an EMBL/GenBank/DDBJ whole genome shotgun (WGS) entry which is preliminary data.</text>
</comment>
<keyword evidence="6" id="KW-0175">Coiled coil</keyword>
<evidence type="ECO:0000313" key="12">
    <source>
        <dbReference type="EMBL" id="MCV2883457.1"/>
    </source>
</evidence>